<dbReference type="EMBL" id="JACIDZ010000005">
    <property type="protein sequence ID" value="MBB4121865.1"/>
    <property type="molecule type" value="Genomic_DNA"/>
</dbReference>
<gene>
    <name evidence="2" type="ORF">GGR30_001791</name>
</gene>
<keyword evidence="3" id="KW-1185">Reference proteome</keyword>
<protein>
    <submittedName>
        <fullName evidence="2">Uncharacterized protein</fullName>
    </submittedName>
</protein>
<sequence length="175" mass="18623">MHWFSSVSGKPGAADVAFEALPAPARRTEVCGNPWFPCGPAFRRQVEMKNARVVHAPGGASIGVYFLPRAIPGQEPASVLPDIGGLFRNRSGLRSSRFHARTDVKSSSVFAEITVNRNHGLSSDAVAFQDLARVAGSPHASTKSAGSLCRDSHFDDPGSDRRAEIRGHGLSGHPP</sequence>
<dbReference type="Proteomes" id="UP000530571">
    <property type="component" value="Unassembled WGS sequence"/>
</dbReference>
<proteinExistence type="predicted"/>
<evidence type="ECO:0000313" key="2">
    <source>
        <dbReference type="EMBL" id="MBB4121865.1"/>
    </source>
</evidence>
<dbReference type="AlphaFoldDB" id="A0A7W6KL68"/>
<feature type="region of interest" description="Disordered" evidence="1">
    <location>
        <begin position="138"/>
        <end position="175"/>
    </location>
</feature>
<feature type="compositionally biased region" description="Basic and acidic residues" evidence="1">
    <location>
        <begin position="150"/>
        <end position="167"/>
    </location>
</feature>
<reference evidence="2 3" key="1">
    <citation type="submission" date="2020-08" db="EMBL/GenBank/DDBJ databases">
        <title>Genomic Encyclopedia of Type Strains, Phase IV (KMG-IV): sequencing the most valuable type-strain genomes for metagenomic binning, comparative biology and taxonomic classification.</title>
        <authorList>
            <person name="Goeker M."/>
        </authorList>
    </citation>
    <scope>NUCLEOTIDE SEQUENCE [LARGE SCALE GENOMIC DNA]</scope>
    <source>
        <strain evidence="2 3">DSM 28101</strain>
    </source>
</reference>
<accession>A0A7W6KL68</accession>
<evidence type="ECO:0000313" key="3">
    <source>
        <dbReference type="Proteomes" id="UP000530571"/>
    </source>
</evidence>
<comment type="caution">
    <text evidence="2">The sequence shown here is derived from an EMBL/GenBank/DDBJ whole genome shotgun (WGS) entry which is preliminary data.</text>
</comment>
<evidence type="ECO:0000256" key="1">
    <source>
        <dbReference type="SAM" id="MobiDB-lite"/>
    </source>
</evidence>
<name>A0A7W6KL68_9HYPH</name>
<organism evidence="2 3">
    <name type="scientific">Martelella radicis</name>
    <dbReference type="NCBI Taxonomy" id="1397476"/>
    <lineage>
        <taxon>Bacteria</taxon>
        <taxon>Pseudomonadati</taxon>
        <taxon>Pseudomonadota</taxon>
        <taxon>Alphaproteobacteria</taxon>
        <taxon>Hyphomicrobiales</taxon>
        <taxon>Aurantimonadaceae</taxon>
        <taxon>Martelella</taxon>
    </lineage>
</organism>